<dbReference type="PIRSF" id="PIRSF029285">
    <property type="entry name" value="Aminopept"/>
    <property type="match status" value="1"/>
</dbReference>
<keyword evidence="2" id="KW-0378">Hydrolase</keyword>
<reference evidence="2" key="2">
    <citation type="journal article" date="2020" name="Microorganisms">
        <title>Osmotic Adaptation and Compatible Solute Biosynthesis of Phototrophic Bacteria as Revealed from Genome Analyses.</title>
        <authorList>
            <person name="Imhoff J.F."/>
            <person name="Rahn T."/>
            <person name="Kunzel S."/>
            <person name="Keller A."/>
            <person name="Neulinger S.C."/>
        </authorList>
    </citation>
    <scope>NUCLEOTIDE SEQUENCE</scope>
    <source>
        <strain evidence="2">IM 151</strain>
    </source>
</reference>
<gene>
    <name evidence="2" type="ORF">CKO43_17110</name>
</gene>
<dbReference type="EMBL" id="NRRU01000069">
    <property type="protein sequence ID" value="MBK1714493.1"/>
    <property type="molecule type" value="Genomic_DNA"/>
</dbReference>
<sequence>MRWCRVAAVLAALALLGGCSTVSYVGQAIGGHIELLRQARPVEDWIADPATPAALRTRLELAQRLRAYAVSELKLPDNRSYKRYADIGRKAVVWNVVAAPELSLKLQTWCWPLMGCVGYRGYFSRDGADALAAELRAQGLEVFVYGVPAYSSLGWSEWLGGDPLLSTFIGWPEGELARLLFHELAHQVVYAADDTAFNESFATAVERLGGQRWLAQHADVAARADYEALDRRRREFRALVRKTREDLRALYTSDADDAAKRRRKAELMAALRARHAALKQQAWGGYAGYDAWFDNTNNAALGVQAAYDEWVPAFEQLFERSGADFTRFYAEVARLAALPKAERRAALAAAAATGVDE</sequence>
<dbReference type="GO" id="GO:0004177">
    <property type="term" value="F:aminopeptidase activity"/>
    <property type="evidence" value="ECO:0007669"/>
    <property type="project" value="UniProtKB-KW"/>
</dbReference>
<organism evidence="2 3">
    <name type="scientific">Rubrivivax gelatinosus</name>
    <name type="common">Rhodocyclus gelatinosus</name>
    <name type="synonym">Rhodopseudomonas gelatinosa</name>
    <dbReference type="NCBI Taxonomy" id="28068"/>
    <lineage>
        <taxon>Bacteria</taxon>
        <taxon>Pseudomonadati</taxon>
        <taxon>Pseudomonadota</taxon>
        <taxon>Betaproteobacteria</taxon>
        <taxon>Burkholderiales</taxon>
        <taxon>Sphaerotilaceae</taxon>
        <taxon>Rubrivivax</taxon>
    </lineage>
</organism>
<accession>A0ABS1DYE7</accession>
<dbReference type="Proteomes" id="UP001041814">
    <property type="component" value="Unassembled WGS sequence"/>
</dbReference>
<dbReference type="Pfam" id="PF10023">
    <property type="entry name" value="Aminopep"/>
    <property type="match status" value="1"/>
</dbReference>
<keyword evidence="3" id="KW-1185">Reference proteome</keyword>
<protein>
    <submittedName>
        <fullName evidence="2">Aminopeptidase</fullName>
    </submittedName>
</protein>
<name>A0ABS1DYE7_RUBGE</name>
<dbReference type="RefSeq" id="WP_200379358.1">
    <property type="nucleotide sequence ID" value="NZ_NRRU01000069.1"/>
</dbReference>
<evidence type="ECO:0000313" key="2">
    <source>
        <dbReference type="EMBL" id="MBK1714493.1"/>
    </source>
</evidence>
<keyword evidence="2" id="KW-0645">Protease</keyword>
<dbReference type="InterPro" id="IPR014553">
    <property type="entry name" value="Aminopept"/>
</dbReference>
<keyword evidence="1" id="KW-0732">Signal</keyword>
<reference evidence="2" key="1">
    <citation type="submission" date="2017-08" db="EMBL/GenBank/DDBJ databases">
        <authorList>
            <person name="Imhoff J.F."/>
            <person name="Rahn T."/>
            <person name="Kuenzel S."/>
            <person name="Neulinger S.C."/>
        </authorList>
    </citation>
    <scope>NUCLEOTIDE SEQUENCE</scope>
    <source>
        <strain evidence="2">IM 151</strain>
    </source>
</reference>
<evidence type="ECO:0000256" key="1">
    <source>
        <dbReference type="SAM" id="SignalP"/>
    </source>
</evidence>
<proteinExistence type="predicted"/>
<feature type="chain" id="PRO_5046305829" evidence="1">
    <location>
        <begin position="26"/>
        <end position="357"/>
    </location>
</feature>
<evidence type="ECO:0000313" key="3">
    <source>
        <dbReference type="Proteomes" id="UP001041814"/>
    </source>
</evidence>
<feature type="signal peptide" evidence="1">
    <location>
        <begin position="1"/>
        <end position="25"/>
    </location>
</feature>
<dbReference type="PROSITE" id="PS51257">
    <property type="entry name" value="PROKAR_LIPOPROTEIN"/>
    <property type="match status" value="1"/>
</dbReference>
<comment type="caution">
    <text evidence="2">The sequence shown here is derived from an EMBL/GenBank/DDBJ whole genome shotgun (WGS) entry which is preliminary data.</text>
</comment>
<keyword evidence="2" id="KW-0031">Aminopeptidase</keyword>